<comment type="caution">
    <text evidence="2">The sequence shown here is derived from an EMBL/GenBank/DDBJ whole genome shotgun (WGS) entry which is preliminary data.</text>
</comment>
<dbReference type="Proteomes" id="UP000887013">
    <property type="component" value="Unassembled WGS sequence"/>
</dbReference>
<keyword evidence="1" id="KW-0812">Transmembrane</keyword>
<dbReference type="AlphaFoldDB" id="A0A8X6TU59"/>
<protein>
    <submittedName>
        <fullName evidence="2">Uncharacterized protein</fullName>
    </submittedName>
</protein>
<evidence type="ECO:0000313" key="2">
    <source>
        <dbReference type="EMBL" id="GFT46677.1"/>
    </source>
</evidence>
<feature type="transmembrane region" description="Helical" evidence="1">
    <location>
        <begin position="52"/>
        <end position="70"/>
    </location>
</feature>
<feature type="transmembrane region" description="Helical" evidence="1">
    <location>
        <begin position="25"/>
        <end position="45"/>
    </location>
</feature>
<evidence type="ECO:0000313" key="3">
    <source>
        <dbReference type="Proteomes" id="UP000887013"/>
    </source>
</evidence>
<name>A0A8X6TU59_NEPPI</name>
<sequence>METMPKPHSISGNELFSFIWNSPNYAFKGILFLVVVTQIMWLIFVSSTQRDWAVFMVIVLHVSAYISGTISRENSIIIKQAFKNLQIISVSQKMEDFKNIRTRLLCDYVYYVYD</sequence>
<keyword evidence="1" id="KW-1133">Transmembrane helix</keyword>
<gene>
    <name evidence="2" type="ORF">NPIL_538451</name>
</gene>
<evidence type="ECO:0000256" key="1">
    <source>
        <dbReference type="SAM" id="Phobius"/>
    </source>
</evidence>
<dbReference type="EMBL" id="BMAW01111173">
    <property type="protein sequence ID" value="GFT46677.1"/>
    <property type="molecule type" value="Genomic_DNA"/>
</dbReference>
<organism evidence="2 3">
    <name type="scientific">Nephila pilipes</name>
    <name type="common">Giant wood spider</name>
    <name type="synonym">Nephila maculata</name>
    <dbReference type="NCBI Taxonomy" id="299642"/>
    <lineage>
        <taxon>Eukaryota</taxon>
        <taxon>Metazoa</taxon>
        <taxon>Ecdysozoa</taxon>
        <taxon>Arthropoda</taxon>
        <taxon>Chelicerata</taxon>
        <taxon>Arachnida</taxon>
        <taxon>Araneae</taxon>
        <taxon>Araneomorphae</taxon>
        <taxon>Entelegynae</taxon>
        <taxon>Araneoidea</taxon>
        <taxon>Nephilidae</taxon>
        <taxon>Nephila</taxon>
    </lineage>
</organism>
<reference evidence="2" key="1">
    <citation type="submission" date="2020-08" db="EMBL/GenBank/DDBJ databases">
        <title>Multicomponent nature underlies the extraordinary mechanical properties of spider dragline silk.</title>
        <authorList>
            <person name="Kono N."/>
            <person name="Nakamura H."/>
            <person name="Mori M."/>
            <person name="Yoshida Y."/>
            <person name="Ohtoshi R."/>
            <person name="Malay A.D."/>
            <person name="Moran D.A.P."/>
            <person name="Tomita M."/>
            <person name="Numata K."/>
            <person name="Arakawa K."/>
        </authorList>
    </citation>
    <scope>NUCLEOTIDE SEQUENCE</scope>
</reference>
<keyword evidence="3" id="KW-1185">Reference proteome</keyword>
<proteinExistence type="predicted"/>
<keyword evidence="1" id="KW-0472">Membrane</keyword>
<accession>A0A8X6TU59</accession>